<feature type="signal peptide" evidence="13">
    <location>
        <begin position="1"/>
        <end position="28"/>
    </location>
</feature>
<feature type="chain" id="PRO_5045583191" description="microbial collagenase" evidence="13">
    <location>
        <begin position="29"/>
        <end position="783"/>
    </location>
</feature>
<evidence type="ECO:0000259" key="15">
    <source>
        <dbReference type="Pfam" id="PF08453"/>
    </source>
</evidence>
<dbReference type="InterPro" id="IPR002169">
    <property type="entry name" value="Peptidase_M9A/M9B"/>
</dbReference>
<dbReference type="PANTHER" id="PTHR13062:SF9">
    <property type="entry name" value="MICROBIAL COLLAGENASE"/>
    <property type="match status" value="1"/>
</dbReference>
<keyword evidence="17" id="KW-1185">Reference proteome</keyword>
<keyword evidence="10" id="KW-0862">Zinc</keyword>
<evidence type="ECO:0000256" key="6">
    <source>
        <dbReference type="ARBA" id="ARBA00022670"/>
    </source>
</evidence>
<feature type="domain" description="Peptidase M9 collagenase N-terminal" evidence="15">
    <location>
        <begin position="95"/>
        <end position="276"/>
    </location>
</feature>
<dbReference type="PRINTS" id="PR00931">
    <property type="entry name" value="MICOLLPTASE"/>
</dbReference>
<dbReference type="EC" id="3.4.24.3" evidence="4"/>
<accession>A0ABY6BIE4</accession>
<dbReference type="RefSeq" id="WP_261696488.1">
    <property type="nucleotide sequence ID" value="NZ_CP104694.1"/>
</dbReference>
<gene>
    <name evidence="16" type="ORF">N4264_07785</name>
</gene>
<dbReference type="EMBL" id="CP104694">
    <property type="protein sequence ID" value="UXI69534.1"/>
    <property type="molecule type" value="Genomic_DNA"/>
</dbReference>
<keyword evidence="7" id="KW-0479">Metal-binding</keyword>
<evidence type="ECO:0000256" key="9">
    <source>
        <dbReference type="ARBA" id="ARBA00022801"/>
    </source>
</evidence>
<evidence type="ECO:0000256" key="10">
    <source>
        <dbReference type="ARBA" id="ARBA00022833"/>
    </source>
</evidence>
<evidence type="ECO:0000256" key="8">
    <source>
        <dbReference type="ARBA" id="ARBA00022729"/>
    </source>
</evidence>
<evidence type="ECO:0000259" key="14">
    <source>
        <dbReference type="Pfam" id="PF04151"/>
    </source>
</evidence>
<feature type="domain" description="Peptidase C-terminal archaeal/bacterial" evidence="14">
    <location>
        <begin position="699"/>
        <end position="768"/>
    </location>
</feature>
<dbReference type="InterPro" id="IPR007280">
    <property type="entry name" value="Peptidase_C_arc/bac"/>
</dbReference>
<keyword evidence="6" id="KW-0645">Protease</keyword>
<dbReference type="Gene3D" id="2.60.120.380">
    <property type="match status" value="1"/>
</dbReference>
<evidence type="ECO:0000256" key="13">
    <source>
        <dbReference type="SAM" id="SignalP"/>
    </source>
</evidence>
<dbReference type="Gene3D" id="3.40.30.160">
    <property type="entry name" value="Collagenase ColT, N-terminal domain"/>
    <property type="match status" value="1"/>
</dbReference>
<organism evidence="16 17">
    <name type="scientific">Tahibacter amnicola</name>
    <dbReference type="NCBI Taxonomy" id="2976241"/>
    <lineage>
        <taxon>Bacteria</taxon>
        <taxon>Pseudomonadati</taxon>
        <taxon>Pseudomonadota</taxon>
        <taxon>Gammaproteobacteria</taxon>
        <taxon>Lysobacterales</taxon>
        <taxon>Rhodanobacteraceae</taxon>
        <taxon>Tahibacter</taxon>
    </lineage>
</organism>
<comment type="catalytic activity">
    <reaction evidence="1">
        <text>Digestion of native collagen in the triple helical region at Xaa-|-Gly bonds. With synthetic peptides, a preference is shown for Gly at P3 and P1', Pro and Ala at P2 and P2', and hydroxyproline, Ala or Arg at P3'.</text>
        <dbReference type="EC" id="3.4.24.3"/>
    </reaction>
</comment>
<dbReference type="Pfam" id="PF08453">
    <property type="entry name" value="Peptidase_M9_N"/>
    <property type="match status" value="1"/>
</dbReference>
<evidence type="ECO:0000313" key="16">
    <source>
        <dbReference type="EMBL" id="UXI69534.1"/>
    </source>
</evidence>
<evidence type="ECO:0000256" key="1">
    <source>
        <dbReference type="ARBA" id="ARBA00000424"/>
    </source>
</evidence>
<evidence type="ECO:0000256" key="11">
    <source>
        <dbReference type="ARBA" id="ARBA00023049"/>
    </source>
</evidence>
<evidence type="ECO:0000256" key="12">
    <source>
        <dbReference type="ARBA" id="ARBA00023145"/>
    </source>
</evidence>
<evidence type="ECO:0000256" key="2">
    <source>
        <dbReference type="ARBA" id="ARBA00001947"/>
    </source>
</evidence>
<name>A0ABY6BIE4_9GAMM</name>
<dbReference type="Gene3D" id="1.10.390.20">
    <property type="match status" value="1"/>
</dbReference>
<comment type="subcellular location">
    <subcellularLocation>
        <location evidence="3">Secreted</location>
    </subcellularLocation>
</comment>
<dbReference type="Proteomes" id="UP001064632">
    <property type="component" value="Chromosome"/>
</dbReference>
<sequence length="783" mass="85148">MLSLISKPLRATGAAALLLAACAPAASAREQAWIRAAGVHQNIAHIAADANVDARPPLRDPSAVHVDYDMPDPAVSRAIARDQANTSSQVRGGTCDMAAFASASGTALVDLVKASDVVECLYDLFGVTGTQAGQIFGEAKMITIANALATNATTYPGDNSQQTLNLVMFLRAGYYVQDNNSADVGAYGTALRNAMRPAFDNFSANSHFLDATSAHGDVLSEVVTLIDSSTDGGHYLPTLKSLLNNYGNAHRSITSMQTSTNNVFNVLFRGHQFADFRAAVIADGSITVALADFIANNTADLGTGREYLLLNAGYELTRFLDTSLYAPNPQASARPRVKNILTTFPMVGVGGRLWASVADGAEYYDEGNCAYYGICDFRTALEAQVLSITHACSPTLTLRAQNLTTQQIADTCTTLGGEETYFHQKMATSNTPIAGDVNSSLQMLVFDSSADYKVYANIIFGIGVNNGGIYMEGDPTQVGNTPRFFAYETGTPGTASWQIWNLTHEYIHYLDGRFNTKGGFCDLPLGGLCDDEGFTGPRGSMVWYVEGIAEYLSYSYRNLVFTDAVAEAESRSFALSQLFQTVYSTDYGRTYEWGYLAARFVYEYRNAELNQMLQHFRAGNYDPVFYNQINTIGTSWDADFASWVDCYVEANGNPTDCVPDRIMKGNFEPPPALPECTDADERMLNNGCRRSNQSATTSSKDYFVWVPNGLTKLTLKIAGGTGNADMYVKAGGWASLTEYDYRPFLAGNDETVEVNNPAGGQWWYIMVHPRAPFTGMEISAKFN</sequence>
<keyword evidence="8 13" id="KW-0732">Signal</keyword>
<evidence type="ECO:0000256" key="3">
    <source>
        <dbReference type="ARBA" id="ARBA00004613"/>
    </source>
</evidence>
<dbReference type="Pfam" id="PF04151">
    <property type="entry name" value="PPC"/>
    <property type="match status" value="1"/>
</dbReference>
<keyword evidence="12" id="KW-0865">Zymogen</keyword>
<dbReference type="InterPro" id="IPR013661">
    <property type="entry name" value="Peptidase_M9_N_dom"/>
</dbReference>
<evidence type="ECO:0000256" key="5">
    <source>
        <dbReference type="ARBA" id="ARBA00022525"/>
    </source>
</evidence>
<keyword evidence="5" id="KW-0964">Secreted</keyword>
<proteinExistence type="predicted"/>
<protein>
    <recommendedName>
        <fullName evidence="4">microbial collagenase</fullName>
        <ecNumber evidence="4">3.4.24.3</ecNumber>
    </recommendedName>
</protein>
<dbReference type="Pfam" id="PF01752">
    <property type="entry name" value="Peptidase_M9"/>
    <property type="match status" value="1"/>
</dbReference>
<evidence type="ECO:0000313" key="17">
    <source>
        <dbReference type="Proteomes" id="UP001064632"/>
    </source>
</evidence>
<evidence type="ECO:0000256" key="7">
    <source>
        <dbReference type="ARBA" id="ARBA00022723"/>
    </source>
</evidence>
<dbReference type="PROSITE" id="PS51257">
    <property type="entry name" value="PROKAR_LIPOPROTEIN"/>
    <property type="match status" value="1"/>
</dbReference>
<dbReference type="PANTHER" id="PTHR13062">
    <property type="entry name" value="COLLAGENASE"/>
    <property type="match status" value="1"/>
</dbReference>
<keyword evidence="9" id="KW-0378">Hydrolase</keyword>
<comment type="cofactor">
    <cofactor evidence="2">
        <name>Zn(2+)</name>
        <dbReference type="ChEBI" id="CHEBI:29105"/>
    </cofactor>
</comment>
<evidence type="ECO:0000256" key="4">
    <source>
        <dbReference type="ARBA" id="ARBA00012653"/>
    </source>
</evidence>
<reference evidence="16" key="1">
    <citation type="submission" date="2022-09" db="EMBL/GenBank/DDBJ databases">
        <title>Tahibacter sp. nov., isolated from a fresh water.</title>
        <authorList>
            <person name="Baek J.H."/>
            <person name="Lee J.K."/>
            <person name="Kim J.M."/>
            <person name="Jeon C.O."/>
        </authorList>
    </citation>
    <scope>NUCLEOTIDE SEQUENCE</scope>
    <source>
        <strain evidence="16">W38</strain>
    </source>
</reference>
<keyword evidence="11" id="KW-0482">Metalloprotease</keyword>